<comment type="caution">
    <text evidence="3">The sequence shown here is derived from an EMBL/GenBank/DDBJ whole genome shotgun (WGS) entry which is preliminary data.</text>
</comment>
<keyword evidence="3" id="KW-0378">Hydrolase</keyword>
<keyword evidence="1" id="KW-0812">Transmembrane</keyword>
<evidence type="ECO:0000313" key="4">
    <source>
        <dbReference type="Proteomes" id="UP000297540"/>
    </source>
</evidence>
<evidence type="ECO:0000259" key="2">
    <source>
        <dbReference type="Pfam" id="PF05685"/>
    </source>
</evidence>
<keyword evidence="3" id="KW-0255">Endonuclease</keyword>
<evidence type="ECO:0000256" key="1">
    <source>
        <dbReference type="SAM" id="Phobius"/>
    </source>
</evidence>
<dbReference type="GO" id="GO:0004519">
    <property type="term" value="F:endonuclease activity"/>
    <property type="evidence" value="ECO:0007669"/>
    <property type="project" value="UniProtKB-KW"/>
</dbReference>
<dbReference type="PANTHER" id="PTHR34107">
    <property type="entry name" value="SLL0198 PROTEIN-RELATED"/>
    <property type="match status" value="1"/>
</dbReference>
<dbReference type="EMBL" id="SOZE01000001">
    <property type="protein sequence ID" value="TFF40661.1"/>
    <property type="molecule type" value="Genomic_DNA"/>
</dbReference>
<feature type="transmembrane region" description="Helical" evidence="1">
    <location>
        <begin position="12"/>
        <end position="31"/>
    </location>
</feature>
<dbReference type="InterPro" id="IPR011335">
    <property type="entry name" value="Restrct_endonuc-II-like"/>
</dbReference>
<sequence>MPGAVTPSSFTTSIVGLVGFVIWHKISYIWLMLTAEKKKKYTVEDYMLLEEGAPFQLINYDLVMSPSPIPLHQVISIRFSNALVNFLDAIGDNGFIVAAPMDVKFDEGNVLQPDILYITESRAAEMVTTRVEGAPDLVVEILSPSTAYYDLRQKKDIYEKYGVKEYIIIDPIQENAEVHIIKDDVYVLHQKAQKTDTLHSVVLPGFSFDLNKIFR</sequence>
<keyword evidence="1" id="KW-1133">Transmembrane helix</keyword>
<gene>
    <name evidence="3" type="ORF">E2R66_00305</name>
</gene>
<dbReference type="SUPFAM" id="SSF52980">
    <property type="entry name" value="Restriction endonuclease-like"/>
    <property type="match status" value="1"/>
</dbReference>
<keyword evidence="4" id="KW-1185">Reference proteome</keyword>
<dbReference type="Gene3D" id="3.90.1570.10">
    <property type="entry name" value="tt1808, chain A"/>
    <property type="match status" value="1"/>
</dbReference>
<dbReference type="InterPro" id="IPR012296">
    <property type="entry name" value="Nuclease_put_TT1808"/>
</dbReference>
<feature type="domain" description="Putative restriction endonuclease" evidence="2">
    <location>
        <begin position="44"/>
        <end position="210"/>
    </location>
</feature>
<dbReference type="Pfam" id="PF05685">
    <property type="entry name" value="Uma2"/>
    <property type="match status" value="1"/>
</dbReference>
<dbReference type="PANTHER" id="PTHR34107:SF4">
    <property type="entry name" value="SLL1222 PROTEIN"/>
    <property type="match status" value="1"/>
</dbReference>
<evidence type="ECO:0000313" key="3">
    <source>
        <dbReference type="EMBL" id="TFF40661.1"/>
    </source>
</evidence>
<dbReference type="Proteomes" id="UP000297540">
    <property type="component" value="Unassembled WGS sequence"/>
</dbReference>
<name>A0A4Y8SPR1_9SPHI</name>
<keyword evidence="1" id="KW-0472">Membrane</keyword>
<dbReference type="AlphaFoldDB" id="A0A4Y8SPR1"/>
<keyword evidence="3" id="KW-0540">Nuclease</keyword>
<proteinExistence type="predicted"/>
<protein>
    <submittedName>
        <fullName evidence="3">Uma2 family endonuclease</fullName>
    </submittedName>
</protein>
<dbReference type="InterPro" id="IPR008538">
    <property type="entry name" value="Uma2"/>
</dbReference>
<organism evidence="3 4">
    <name type="scientific">Mucilaginibacter psychrotolerans</name>
    <dbReference type="NCBI Taxonomy" id="1524096"/>
    <lineage>
        <taxon>Bacteria</taxon>
        <taxon>Pseudomonadati</taxon>
        <taxon>Bacteroidota</taxon>
        <taxon>Sphingobacteriia</taxon>
        <taxon>Sphingobacteriales</taxon>
        <taxon>Sphingobacteriaceae</taxon>
        <taxon>Mucilaginibacter</taxon>
    </lineage>
</organism>
<dbReference type="CDD" id="cd06260">
    <property type="entry name" value="DUF820-like"/>
    <property type="match status" value="1"/>
</dbReference>
<accession>A0A4Y8SPR1</accession>
<reference evidence="3 4" key="1">
    <citation type="journal article" date="2017" name="Int. J. Syst. Evol. Microbiol.">
        <title>Mucilaginibacterpsychrotolerans sp. nov., isolated from peatlands.</title>
        <authorList>
            <person name="Deng Y."/>
            <person name="Shen L."/>
            <person name="Xu B."/>
            <person name="Liu Y."/>
            <person name="Gu Z."/>
            <person name="Liu H."/>
            <person name="Zhou Y."/>
        </authorList>
    </citation>
    <scope>NUCLEOTIDE SEQUENCE [LARGE SCALE GENOMIC DNA]</scope>
    <source>
        <strain evidence="3 4">NH7-4</strain>
    </source>
</reference>